<dbReference type="InterPro" id="IPR050951">
    <property type="entry name" value="Retrovirus_Pol_polyprotein"/>
</dbReference>
<dbReference type="FunFam" id="1.10.340.70:FF:000001">
    <property type="entry name" value="Retrovirus-related Pol polyprotein from transposon gypsy-like Protein"/>
    <property type="match status" value="1"/>
</dbReference>
<dbReference type="InterPro" id="IPR041588">
    <property type="entry name" value="Integrase_H2C2"/>
</dbReference>
<dbReference type="PANTHER" id="PTHR37984:SF15">
    <property type="entry name" value="INTEGRASE CATALYTIC DOMAIN-CONTAINING PROTEIN"/>
    <property type="match status" value="1"/>
</dbReference>
<protein>
    <recommendedName>
        <fullName evidence="1">RNA-directed DNA polymerase</fullName>
        <ecNumber evidence="1">2.7.7.49</ecNumber>
    </recommendedName>
</protein>
<dbReference type="GO" id="GO:0003964">
    <property type="term" value="F:RNA-directed DNA polymerase activity"/>
    <property type="evidence" value="ECO:0007669"/>
    <property type="project" value="UniProtKB-EC"/>
</dbReference>
<organism evidence="3">
    <name type="scientific">Trichuris suis</name>
    <name type="common">pig whipworm</name>
    <dbReference type="NCBI Taxonomy" id="68888"/>
    <lineage>
        <taxon>Eukaryota</taxon>
        <taxon>Metazoa</taxon>
        <taxon>Ecdysozoa</taxon>
        <taxon>Nematoda</taxon>
        <taxon>Enoplea</taxon>
        <taxon>Dorylaimia</taxon>
        <taxon>Trichinellida</taxon>
        <taxon>Trichuridae</taxon>
        <taxon>Trichuris</taxon>
    </lineage>
</organism>
<dbReference type="EC" id="2.7.7.49" evidence="1"/>
<sequence>MESFPSRRFAQLFPWLEWENGILLVRQTSGIGDEYVVPVIPSTMKGTLMKSCHEAQSAGHLGRNRTLARLRRTAYWIGMDRDVLLFCKKCTVCQRCKLGRPVRAPLKKMPVGMPWERLGADILELPESTAGHRYALVVQDYRVLLNH</sequence>
<evidence type="ECO:0000256" key="1">
    <source>
        <dbReference type="ARBA" id="ARBA00012493"/>
    </source>
</evidence>
<dbReference type="Proteomes" id="UP000030758">
    <property type="component" value="Unassembled WGS sequence"/>
</dbReference>
<feature type="domain" description="Integrase zinc-binding" evidence="2">
    <location>
        <begin position="40"/>
        <end position="97"/>
    </location>
</feature>
<dbReference type="Gene3D" id="1.10.340.70">
    <property type="match status" value="1"/>
</dbReference>
<dbReference type="AlphaFoldDB" id="A0A085MUE7"/>
<dbReference type="PANTHER" id="PTHR37984">
    <property type="entry name" value="PROTEIN CBG26694"/>
    <property type="match status" value="1"/>
</dbReference>
<gene>
    <name evidence="3" type="ORF">M514_26979</name>
</gene>
<evidence type="ECO:0000313" key="3">
    <source>
        <dbReference type="EMBL" id="KFD60843.1"/>
    </source>
</evidence>
<reference evidence="3" key="1">
    <citation type="journal article" date="2014" name="Nat. Genet.">
        <title>Genome and transcriptome of the porcine whipworm Trichuris suis.</title>
        <authorList>
            <person name="Jex A.R."/>
            <person name="Nejsum P."/>
            <person name="Schwarz E.M."/>
            <person name="Hu L."/>
            <person name="Young N.D."/>
            <person name="Hall R.S."/>
            <person name="Korhonen P.K."/>
            <person name="Liao S."/>
            <person name="Thamsborg S."/>
            <person name="Xia J."/>
            <person name="Xu P."/>
            <person name="Wang S."/>
            <person name="Scheerlinck J.P."/>
            <person name="Hofmann A."/>
            <person name="Sternberg P.W."/>
            <person name="Wang J."/>
            <person name="Gasser R.B."/>
        </authorList>
    </citation>
    <scope>NUCLEOTIDE SEQUENCE [LARGE SCALE GENOMIC DNA]</scope>
    <source>
        <strain evidence="3">DCEP-RM93F</strain>
    </source>
</reference>
<dbReference type="Pfam" id="PF17921">
    <property type="entry name" value="Integrase_H2C2"/>
    <property type="match status" value="1"/>
</dbReference>
<name>A0A085MUE7_9BILA</name>
<accession>A0A085MUE7</accession>
<dbReference type="EMBL" id="KL367645">
    <property type="protein sequence ID" value="KFD60843.1"/>
    <property type="molecule type" value="Genomic_DNA"/>
</dbReference>
<evidence type="ECO:0000259" key="2">
    <source>
        <dbReference type="Pfam" id="PF17921"/>
    </source>
</evidence>
<proteinExistence type="predicted"/>